<reference evidence="1 2" key="1">
    <citation type="submission" date="2020-06" db="EMBL/GenBank/DDBJ databases">
        <title>Transcriptomic and genomic resources for Thalictrum thalictroides and T. hernandezii: Facilitating candidate gene discovery in an emerging model plant lineage.</title>
        <authorList>
            <person name="Arias T."/>
            <person name="Riano-Pachon D.M."/>
            <person name="Di Stilio V.S."/>
        </authorList>
    </citation>
    <scope>NUCLEOTIDE SEQUENCE [LARGE SCALE GENOMIC DNA]</scope>
    <source>
        <strain evidence="2">cv. WT478/WT964</strain>
        <tissue evidence="1">Leaves</tissue>
    </source>
</reference>
<organism evidence="1 2">
    <name type="scientific">Thalictrum thalictroides</name>
    <name type="common">Rue-anemone</name>
    <name type="synonym">Anemone thalictroides</name>
    <dbReference type="NCBI Taxonomy" id="46969"/>
    <lineage>
        <taxon>Eukaryota</taxon>
        <taxon>Viridiplantae</taxon>
        <taxon>Streptophyta</taxon>
        <taxon>Embryophyta</taxon>
        <taxon>Tracheophyta</taxon>
        <taxon>Spermatophyta</taxon>
        <taxon>Magnoliopsida</taxon>
        <taxon>Ranunculales</taxon>
        <taxon>Ranunculaceae</taxon>
        <taxon>Thalictroideae</taxon>
        <taxon>Thalictrum</taxon>
    </lineage>
</organism>
<accession>A0A7J6VYQ5</accession>
<gene>
    <name evidence="1" type="ORF">FRX31_020422</name>
</gene>
<evidence type="ECO:0000313" key="2">
    <source>
        <dbReference type="Proteomes" id="UP000554482"/>
    </source>
</evidence>
<comment type="caution">
    <text evidence="1">The sequence shown here is derived from an EMBL/GenBank/DDBJ whole genome shotgun (WGS) entry which is preliminary data.</text>
</comment>
<dbReference type="EMBL" id="JABWDY010024749">
    <property type="protein sequence ID" value="KAF5189991.1"/>
    <property type="molecule type" value="Genomic_DNA"/>
</dbReference>
<protein>
    <submittedName>
        <fullName evidence="1">Uncharacterized protein</fullName>
    </submittedName>
</protein>
<dbReference type="AlphaFoldDB" id="A0A7J6VYQ5"/>
<dbReference type="Proteomes" id="UP000554482">
    <property type="component" value="Unassembled WGS sequence"/>
</dbReference>
<name>A0A7J6VYQ5_THATH</name>
<keyword evidence="2" id="KW-1185">Reference proteome</keyword>
<evidence type="ECO:0000313" key="1">
    <source>
        <dbReference type="EMBL" id="KAF5189991.1"/>
    </source>
</evidence>
<sequence length="282" mass="31285">MGYSVSDIVNGTKRNVAGALSCMTETLGKKSAKISEKMRNLTEQLENCGKPDEPKKTSNVKNKVSEVDRDISRGGNVLDLNKTPHDLTPLESIPCKLFRMDEQDIVAEAIWVTNDPTTLVYGCELGRNACMVWVTNAIDPNAKVWRPTFGIQKMEEAIKSTIAWPADHIIYDVHFHYDNEAGGSGKDSTIKELKSDTQKISHSVGVTVKNIQELKSDSHSVGITEKMRSLSEKLENCGKVDEQKEMSNPKKVIEVSRNISHNGNVVDLNKKLYDLVPLQGIS</sequence>
<dbReference type="OrthoDB" id="1936670at2759"/>
<proteinExistence type="predicted"/>